<dbReference type="EMBL" id="JAVIAC010000009">
    <property type="protein sequence ID" value="MDQ7953572.1"/>
    <property type="molecule type" value="Genomic_DNA"/>
</dbReference>
<keyword evidence="1" id="KW-0472">Membrane</keyword>
<feature type="transmembrane region" description="Helical" evidence="1">
    <location>
        <begin position="39"/>
        <end position="57"/>
    </location>
</feature>
<keyword evidence="5" id="KW-1185">Reference proteome</keyword>
<evidence type="ECO:0000313" key="4">
    <source>
        <dbReference type="Proteomes" id="UP001240529"/>
    </source>
</evidence>
<organism evidence="2 4">
    <name type="scientific">Stenotrophomonas geniculata</name>
    <dbReference type="NCBI Taxonomy" id="86188"/>
    <lineage>
        <taxon>Bacteria</taxon>
        <taxon>Pseudomonadati</taxon>
        <taxon>Pseudomonadota</taxon>
        <taxon>Gammaproteobacteria</taxon>
        <taxon>Lysobacterales</taxon>
        <taxon>Lysobacteraceae</taxon>
        <taxon>Stenotrophomonas</taxon>
    </lineage>
</organism>
<dbReference type="RefSeq" id="WP_165931253.1">
    <property type="nucleotide sequence ID" value="NZ_JAUZEA010000009.1"/>
</dbReference>
<evidence type="ECO:0000256" key="1">
    <source>
        <dbReference type="SAM" id="Phobius"/>
    </source>
</evidence>
<keyword evidence="1" id="KW-1133">Transmembrane helix</keyword>
<dbReference type="EMBL" id="JBHRFL010000008">
    <property type="protein sequence ID" value="MFC6069416.1"/>
    <property type="molecule type" value="Genomic_DNA"/>
</dbReference>
<sequence>MRELTMDEVFEVEGEGAMGAFINGAGAGGFAGALAGGPAGSAAGALIGGGIAVALYLM</sequence>
<gene>
    <name evidence="3" type="ORF">ACFLLB_07515</name>
    <name evidence="2" type="ORF">Q0031_17450</name>
</gene>
<evidence type="ECO:0008006" key="6">
    <source>
        <dbReference type="Google" id="ProtNLM"/>
    </source>
</evidence>
<dbReference type="Proteomes" id="UP001596115">
    <property type="component" value="Unassembled WGS sequence"/>
</dbReference>
<evidence type="ECO:0000313" key="2">
    <source>
        <dbReference type="EMBL" id="MDQ7953572.1"/>
    </source>
</evidence>
<evidence type="ECO:0000313" key="5">
    <source>
        <dbReference type="Proteomes" id="UP001596115"/>
    </source>
</evidence>
<evidence type="ECO:0000313" key="3">
    <source>
        <dbReference type="EMBL" id="MFC6069416.1"/>
    </source>
</evidence>
<reference evidence="3 5" key="2">
    <citation type="submission" date="2024-09" db="EMBL/GenBank/DDBJ databases">
        <title>Whole genome analysis of Stenotrophomonas geniculata MK-1, and its biological control impact on peanut foliage fungus diseases.</title>
        <authorList>
            <person name="Ahsan T."/>
        </authorList>
    </citation>
    <scope>NUCLEOTIDE SEQUENCE [LARGE SCALE GENOMIC DNA]</scope>
    <source>
        <strain evidence="3 5">MK-1</strain>
    </source>
</reference>
<dbReference type="Proteomes" id="UP001240529">
    <property type="component" value="Unassembled WGS sequence"/>
</dbReference>
<proteinExistence type="predicted"/>
<name>A0AAP5C9L7_9GAMM</name>
<reference evidence="2" key="1">
    <citation type="submission" date="2023-07" db="EMBL/GenBank/DDBJ databases">
        <authorList>
            <person name="Shahid S."/>
            <person name="Akbar M.Y."/>
            <person name="Ajmal W."/>
            <person name="Ansari A."/>
            <person name="Ghazanfar S."/>
        </authorList>
    </citation>
    <scope>NUCLEOTIDE SEQUENCE</scope>
    <source>
        <strain evidence="2">NIGAB</strain>
    </source>
</reference>
<dbReference type="AlphaFoldDB" id="A0AAP5C9L7"/>
<comment type="caution">
    <text evidence="2">The sequence shown here is derived from an EMBL/GenBank/DDBJ whole genome shotgun (WGS) entry which is preliminary data.</text>
</comment>
<protein>
    <recommendedName>
        <fullName evidence="6">Bacteriocin</fullName>
    </recommendedName>
</protein>
<accession>A0AAP5C9L7</accession>
<keyword evidence="1" id="KW-0812">Transmembrane</keyword>